<evidence type="ECO:0000259" key="3">
    <source>
        <dbReference type="PROSITE" id="PS50157"/>
    </source>
</evidence>
<dbReference type="AlphaFoldDB" id="D5GKN1"/>
<dbReference type="PROSITE" id="PS50157">
    <property type="entry name" value="ZINC_FINGER_C2H2_2"/>
    <property type="match status" value="1"/>
</dbReference>
<reference evidence="4 5" key="1">
    <citation type="journal article" date="2010" name="Nature">
        <title>Perigord black truffle genome uncovers evolutionary origins and mechanisms of symbiosis.</title>
        <authorList>
            <person name="Martin F."/>
            <person name="Kohler A."/>
            <person name="Murat C."/>
            <person name="Balestrini R."/>
            <person name="Coutinho P.M."/>
            <person name="Jaillon O."/>
            <person name="Montanini B."/>
            <person name="Morin E."/>
            <person name="Noel B."/>
            <person name="Percudani R."/>
            <person name="Porcel B."/>
            <person name="Rubini A."/>
            <person name="Amicucci A."/>
            <person name="Amselem J."/>
            <person name="Anthouard V."/>
            <person name="Arcioni S."/>
            <person name="Artiguenave F."/>
            <person name="Aury J.M."/>
            <person name="Ballario P."/>
            <person name="Bolchi A."/>
            <person name="Brenna A."/>
            <person name="Brun A."/>
            <person name="Buee M."/>
            <person name="Cantarel B."/>
            <person name="Chevalier G."/>
            <person name="Couloux A."/>
            <person name="Da Silva C."/>
            <person name="Denoeud F."/>
            <person name="Duplessis S."/>
            <person name="Ghignone S."/>
            <person name="Hilselberger B."/>
            <person name="Iotti M."/>
            <person name="Marcais B."/>
            <person name="Mello A."/>
            <person name="Miranda M."/>
            <person name="Pacioni G."/>
            <person name="Quesneville H."/>
            <person name="Riccioni C."/>
            <person name="Ruotolo R."/>
            <person name="Splivallo R."/>
            <person name="Stocchi V."/>
            <person name="Tisserant E."/>
            <person name="Viscomi A.R."/>
            <person name="Zambonelli A."/>
            <person name="Zampieri E."/>
            <person name="Henrissat B."/>
            <person name="Lebrun M.H."/>
            <person name="Paolocci F."/>
            <person name="Bonfante P."/>
            <person name="Ottonello S."/>
            <person name="Wincker P."/>
        </authorList>
    </citation>
    <scope>NUCLEOTIDE SEQUENCE [LARGE SCALE GENOMIC DNA]</scope>
    <source>
        <strain evidence="4 5">Mel28</strain>
    </source>
</reference>
<dbReference type="GeneID" id="9184736"/>
<feature type="region of interest" description="Disordered" evidence="2">
    <location>
        <begin position="1"/>
        <end position="71"/>
    </location>
</feature>
<keyword evidence="1" id="KW-0479">Metal-binding</keyword>
<protein>
    <submittedName>
        <fullName evidence="4">(Perigord truffle) hypothetical protein</fullName>
    </submittedName>
</protein>
<dbReference type="SMART" id="SM00355">
    <property type="entry name" value="ZnF_C2H2"/>
    <property type="match status" value="2"/>
</dbReference>
<evidence type="ECO:0000313" key="4">
    <source>
        <dbReference type="EMBL" id="CAZ85074.1"/>
    </source>
</evidence>
<organism evidence="4 5">
    <name type="scientific">Tuber melanosporum (strain Mel28)</name>
    <name type="common">Perigord black truffle</name>
    <dbReference type="NCBI Taxonomy" id="656061"/>
    <lineage>
        <taxon>Eukaryota</taxon>
        <taxon>Fungi</taxon>
        <taxon>Dikarya</taxon>
        <taxon>Ascomycota</taxon>
        <taxon>Pezizomycotina</taxon>
        <taxon>Pezizomycetes</taxon>
        <taxon>Pezizales</taxon>
        <taxon>Tuberaceae</taxon>
        <taxon>Tuber</taxon>
    </lineage>
</organism>
<name>D5GKN1_TUBMM</name>
<accession>D5GKN1</accession>
<dbReference type="EMBL" id="FN430340">
    <property type="protein sequence ID" value="CAZ85074.1"/>
    <property type="molecule type" value="Genomic_DNA"/>
</dbReference>
<keyword evidence="5" id="KW-1185">Reference proteome</keyword>
<dbReference type="Proteomes" id="UP000006911">
    <property type="component" value="Unassembled WGS sequence"/>
</dbReference>
<feature type="domain" description="C2H2-type" evidence="3">
    <location>
        <begin position="116"/>
        <end position="146"/>
    </location>
</feature>
<feature type="compositionally biased region" description="Basic and acidic residues" evidence="2">
    <location>
        <begin position="1"/>
        <end position="12"/>
    </location>
</feature>
<dbReference type="GO" id="GO:0008270">
    <property type="term" value="F:zinc ion binding"/>
    <property type="evidence" value="ECO:0007669"/>
    <property type="project" value="UniProtKB-KW"/>
</dbReference>
<sequence length="205" mass="22376">MSRSNDIQHKFPEGGANLHSSHQTDGDLGPYSDSYPDARPTTPPDAGNSPNILELSSWSSSPDSGGDIETNQPNALYWSNIIAFAGAGSPSNSHYPIPFATAECDQGPDTLDPKPLSCHMCRVRFGRSADLKRHMDTAKAHNPPKGPSCPVLGCKSVSKFTRLDNFKAHYVKMHSKSWEEAENFIQEWRAQEALGISYRAGGDVM</sequence>
<gene>
    <name evidence="4" type="ORF">GSTUM_00009654001</name>
</gene>
<dbReference type="KEGG" id="tml:GSTUM_00009654001"/>
<evidence type="ECO:0000313" key="5">
    <source>
        <dbReference type="Proteomes" id="UP000006911"/>
    </source>
</evidence>
<dbReference type="InterPro" id="IPR013087">
    <property type="entry name" value="Znf_C2H2_type"/>
</dbReference>
<feature type="compositionally biased region" description="Low complexity" evidence="2">
    <location>
        <begin position="49"/>
        <end position="68"/>
    </location>
</feature>
<dbReference type="InParanoid" id="D5GKN1"/>
<keyword evidence="1" id="KW-0862">Zinc</keyword>
<evidence type="ECO:0000256" key="2">
    <source>
        <dbReference type="SAM" id="MobiDB-lite"/>
    </source>
</evidence>
<proteinExistence type="predicted"/>
<dbReference type="Gene3D" id="3.30.160.60">
    <property type="entry name" value="Classic Zinc Finger"/>
    <property type="match status" value="1"/>
</dbReference>
<keyword evidence="1" id="KW-0863">Zinc-finger</keyword>
<dbReference type="HOGENOM" id="CLU_1338397_0_0_1"/>
<dbReference type="RefSeq" id="XP_002840883.1">
    <property type="nucleotide sequence ID" value="XM_002840837.1"/>
</dbReference>
<evidence type="ECO:0000256" key="1">
    <source>
        <dbReference type="PROSITE-ProRule" id="PRU00042"/>
    </source>
</evidence>